<dbReference type="PANTHER" id="PTHR10900">
    <property type="entry name" value="PERIOSTIN-RELATED"/>
    <property type="match status" value="1"/>
</dbReference>
<reference evidence="5" key="1">
    <citation type="journal article" date="2019" name="Int. J. Syst. Evol. Microbiol.">
        <title>The Global Catalogue of Microorganisms (GCM) 10K type strain sequencing project: providing services to taxonomists for standard genome sequencing and annotation.</title>
        <authorList>
            <consortium name="The Broad Institute Genomics Platform"/>
            <consortium name="The Broad Institute Genome Sequencing Center for Infectious Disease"/>
            <person name="Wu L."/>
            <person name="Ma J."/>
        </authorList>
    </citation>
    <scope>NUCLEOTIDE SEQUENCE [LARGE SCALE GENOMIC DNA]</scope>
    <source>
        <strain evidence="5">KCTC 42498</strain>
    </source>
</reference>
<name>A0ABW5INX9_9BACT</name>
<dbReference type="EMBL" id="JBHULU010000015">
    <property type="protein sequence ID" value="MFD2514489.1"/>
    <property type="molecule type" value="Genomic_DNA"/>
</dbReference>
<feature type="region of interest" description="Disordered" evidence="1">
    <location>
        <begin position="38"/>
        <end position="65"/>
    </location>
</feature>
<dbReference type="SMART" id="SM00554">
    <property type="entry name" value="FAS1"/>
    <property type="match status" value="1"/>
</dbReference>
<dbReference type="InterPro" id="IPR000782">
    <property type="entry name" value="FAS1_domain"/>
</dbReference>
<sequence length="213" mass="22994">MKRKIFYPLLVAAICSLTLYGCASSDSTMDTTGTVIESEIREDESGSQAPMDPDTDMSAEGKTDTNVSAENPIGREMNIVALVQQNPNLSTLLELIKAADMVTVLESPAPYTVFAPTNEAFAALPAGTIEDLKRPDNKMELRRILQAHVLPNRITSGEMKDNMPMITAQGDEVVVRRNGQTLTVGDAKVLITDVNASNGVVHVINKVLVPPKN</sequence>
<evidence type="ECO:0000256" key="1">
    <source>
        <dbReference type="SAM" id="MobiDB-lite"/>
    </source>
</evidence>
<proteinExistence type="predicted"/>
<keyword evidence="5" id="KW-1185">Reference proteome</keyword>
<feature type="domain" description="FAS1" evidence="3">
    <location>
        <begin position="76"/>
        <end position="208"/>
    </location>
</feature>
<keyword evidence="2" id="KW-0732">Signal</keyword>
<accession>A0ABW5INX9</accession>
<dbReference type="Proteomes" id="UP001597544">
    <property type="component" value="Unassembled WGS sequence"/>
</dbReference>
<evidence type="ECO:0000313" key="4">
    <source>
        <dbReference type="EMBL" id="MFD2514489.1"/>
    </source>
</evidence>
<dbReference type="Pfam" id="PF02469">
    <property type="entry name" value="Fasciclin"/>
    <property type="match status" value="1"/>
</dbReference>
<protein>
    <submittedName>
        <fullName evidence="4">Fasciclin domain-containing protein</fullName>
    </submittedName>
</protein>
<comment type="caution">
    <text evidence="4">The sequence shown here is derived from an EMBL/GenBank/DDBJ whole genome shotgun (WGS) entry which is preliminary data.</text>
</comment>
<dbReference type="SUPFAM" id="SSF82153">
    <property type="entry name" value="FAS1 domain"/>
    <property type="match status" value="1"/>
</dbReference>
<dbReference type="InterPro" id="IPR050904">
    <property type="entry name" value="Adhesion/Biosynth-related"/>
</dbReference>
<feature type="signal peptide" evidence="2">
    <location>
        <begin position="1"/>
        <end position="23"/>
    </location>
</feature>
<evidence type="ECO:0000256" key="2">
    <source>
        <dbReference type="SAM" id="SignalP"/>
    </source>
</evidence>
<dbReference type="PROSITE" id="PS50213">
    <property type="entry name" value="FAS1"/>
    <property type="match status" value="1"/>
</dbReference>
<evidence type="ECO:0000259" key="3">
    <source>
        <dbReference type="PROSITE" id="PS50213"/>
    </source>
</evidence>
<dbReference type="Gene3D" id="2.30.180.10">
    <property type="entry name" value="FAS1 domain"/>
    <property type="match status" value="1"/>
</dbReference>
<dbReference type="PROSITE" id="PS51257">
    <property type="entry name" value="PROKAR_LIPOPROTEIN"/>
    <property type="match status" value="1"/>
</dbReference>
<gene>
    <name evidence="4" type="ORF">ACFSRY_11475</name>
</gene>
<feature type="chain" id="PRO_5045576449" evidence="2">
    <location>
        <begin position="24"/>
        <end position="213"/>
    </location>
</feature>
<evidence type="ECO:0000313" key="5">
    <source>
        <dbReference type="Proteomes" id="UP001597544"/>
    </source>
</evidence>
<dbReference type="RefSeq" id="WP_377507188.1">
    <property type="nucleotide sequence ID" value="NZ_JBHULU010000015.1"/>
</dbReference>
<dbReference type="InterPro" id="IPR036378">
    <property type="entry name" value="FAS1_dom_sf"/>
</dbReference>
<dbReference type="PANTHER" id="PTHR10900:SF77">
    <property type="entry name" value="FI19380P1"/>
    <property type="match status" value="1"/>
</dbReference>
<organism evidence="4 5">
    <name type="scientific">Pontibacter locisalis</name>
    <dbReference type="NCBI Taxonomy" id="1719035"/>
    <lineage>
        <taxon>Bacteria</taxon>
        <taxon>Pseudomonadati</taxon>
        <taxon>Bacteroidota</taxon>
        <taxon>Cytophagia</taxon>
        <taxon>Cytophagales</taxon>
        <taxon>Hymenobacteraceae</taxon>
        <taxon>Pontibacter</taxon>
    </lineage>
</organism>